<evidence type="ECO:0000256" key="7">
    <source>
        <dbReference type="SAM" id="Phobius"/>
    </source>
</evidence>
<dbReference type="InterPro" id="IPR050539">
    <property type="entry name" value="ThrE_Dicarb/AminoAcid_Exp"/>
</dbReference>
<evidence type="ECO:0000256" key="4">
    <source>
        <dbReference type="ARBA" id="ARBA00022989"/>
    </source>
</evidence>
<dbReference type="RefSeq" id="WP_210060500.1">
    <property type="nucleotide sequence ID" value="NZ_JAGGLJ010000005.1"/>
</dbReference>
<comment type="caution">
    <text evidence="9">The sequence shown here is derived from an EMBL/GenBank/DDBJ whole genome shotgun (WGS) entry which is preliminary data.</text>
</comment>
<evidence type="ECO:0000256" key="6">
    <source>
        <dbReference type="ARBA" id="ARBA00034125"/>
    </source>
</evidence>
<reference evidence="9 10" key="1">
    <citation type="submission" date="2021-03" db="EMBL/GenBank/DDBJ databases">
        <title>Genomic Encyclopedia of Type Strains, Phase IV (KMG-IV): sequencing the most valuable type-strain genomes for metagenomic binning, comparative biology and taxonomic classification.</title>
        <authorList>
            <person name="Goeker M."/>
        </authorList>
    </citation>
    <scope>NUCLEOTIDE SEQUENCE [LARGE SCALE GENOMIC DNA]</scope>
    <source>
        <strain evidence="9 10">DSM 27563</strain>
    </source>
</reference>
<evidence type="ECO:0000256" key="1">
    <source>
        <dbReference type="ARBA" id="ARBA00004651"/>
    </source>
</evidence>
<evidence type="ECO:0000256" key="3">
    <source>
        <dbReference type="ARBA" id="ARBA00022692"/>
    </source>
</evidence>
<evidence type="ECO:0000256" key="5">
    <source>
        <dbReference type="ARBA" id="ARBA00023136"/>
    </source>
</evidence>
<keyword evidence="5 7" id="KW-0472">Membrane</keyword>
<dbReference type="EMBL" id="JAGGLJ010000005">
    <property type="protein sequence ID" value="MBP2025203.1"/>
    <property type="molecule type" value="Genomic_DNA"/>
</dbReference>
<keyword evidence="4 7" id="KW-1133">Transmembrane helix</keyword>
<name>A0ABS4KBR2_9FIRM</name>
<sequence>MVKKIENTNDVKKLANLALYAGEILIKSGAEIYRAEDTVKRICESKENIDDVNAYALPLALFVSITYKGETFTTFKRVEPRGTNLDIIDKVNTFSRNFVADGGIDYNEGMEILKEIETKNILSNWQKNLAAAIAGAFFTILFGGNFKDFVSTFFIAAIMSQIFNKVSNLKLSFVINNFIGAFIVSLLAVVCIKLNLATNIDKVIIGGIMILVPGVEATNASRETMNGDFLSGVIGFTKAIFLATSIALGAGVVLKIFM</sequence>
<dbReference type="PANTHER" id="PTHR34390:SF2">
    <property type="entry name" value="SUCCINATE TRANSPORTER SUBUNIT YJJP-RELATED"/>
    <property type="match status" value="1"/>
</dbReference>
<comment type="similarity">
    <text evidence="6">Belongs to the ThrE exporter (TC 2.A.79) family.</text>
</comment>
<keyword evidence="10" id="KW-1185">Reference proteome</keyword>
<evidence type="ECO:0000256" key="2">
    <source>
        <dbReference type="ARBA" id="ARBA00022475"/>
    </source>
</evidence>
<proteinExistence type="inferred from homology"/>
<dbReference type="Proteomes" id="UP001519306">
    <property type="component" value="Unassembled WGS sequence"/>
</dbReference>
<feature type="transmembrane region" description="Helical" evidence="7">
    <location>
        <begin position="203"/>
        <end position="221"/>
    </location>
</feature>
<dbReference type="PANTHER" id="PTHR34390">
    <property type="entry name" value="UPF0442 PROTEIN YJJB-RELATED"/>
    <property type="match status" value="1"/>
</dbReference>
<evidence type="ECO:0000313" key="10">
    <source>
        <dbReference type="Proteomes" id="UP001519306"/>
    </source>
</evidence>
<feature type="domain" description="Threonine/serine exporter-like N-terminal" evidence="8">
    <location>
        <begin position="17"/>
        <end position="256"/>
    </location>
</feature>
<feature type="transmembrane region" description="Helical" evidence="7">
    <location>
        <begin position="129"/>
        <end position="159"/>
    </location>
</feature>
<gene>
    <name evidence="9" type="ORF">J2Z71_000728</name>
</gene>
<protein>
    <submittedName>
        <fullName evidence="9">Uncharacterized membrane protein YjjP (DUF1212 family)</fullName>
    </submittedName>
</protein>
<evidence type="ECO:0000259" key="8">
    <source>
        <dbReference type="Pfam" id="PF06738"/>
    </source>
</evidence>
<comment type="subcellular location">
    <subcellularLocation>
        <location evidence="1">Cell membrane</location>
        <topology evidence="1">Multi-pass membrane protein</topology>
    </subcellularLocation>
</comment>
<accession>A0ABS4KBR2</accession>
<feature type="transmembrane region" description="Helical" evidence="7">
    <location>
        <begin position="171"/>
        <end position="191"/>
    </location>
</feature>
<dbReference type="Pfam" id="PF06738">
    <property type="entry name" value="ThrE"/>
    <property type="match status" value="1"/>
</dbReference>
<keyword evidence="2" id="KW-1003">Cell membrane</keyword>
<keyword evidence="3 7" id="KW-0812">Transmembrane</keyword>
<organism evidence="9 10">
    <name type="scientific">Peptoniphilus stercorisuis</name>
    <dbReference type="NCBI Taxonomy" id="1436965"/>
    <lineage>
        <taxon>Bacteria</taxon>
        <taxon>Bacillati</taxon>
        <taxon>Bacillota</taxon>
        <taxon>Tissierellia</taxon>
        <taxon>Tissierellales</taxon>
        <taxon>Peptoniphilaceae</taxon>
        <taxon>Peptoniphilus</taxon>
    </lineage>
</organism>
<feature type="transmembrane region" description="Helical" evidence="7">
    <location>
        <begin position="233"/>
        <end position="257"/>
    </location>
</feature>
<evidence type="ECO:0000313" key="9">
    <source>
        <dbReference type="EMBL" id="MBP2025203.1"/>
    </source>
</evidence>
<dbReference type="InterPro" id="IPR010619">
    <property type="entry name" value="ThrE-like_N"/>
</dbReference>